<dbReference type="AlphaFoldDB" id="A0A8J3QHJ1"/>
<feature type="transmembrane region" description="Helical" evidence="5">
    <location>
        <begin position="403"/>
        <end position="421"/>
    </location>
</feature>
<sequence>MSLTSVHPVDFEPSLIGDSTYASRRRHTRFDTAAWLGFMLVLLYVLPGEVIVPNMTYAGRPALLLSLMLCCWWMMTRLNPRLAMTGPQPVRWAVFAYFTTLLISYLAGLIRGLTGVESNAQNFAMLAALEFVGVILLAADGIGNWERLKLVLQVYVVTAGFMAMVAMVQAFLKFDLAHYLTLPGLEFKGGLVGFERRGPGAENQFRVAGTAQHYIEFSVCMAMAAPFALHLARFAEAKWQRRGFAVVAGMCAAAIPISISRTGILALALAVLVMFPMWSWRIRYNLIILGMGLVGAIAVAKPGVLGTLRSLFFAGSEDPSVQGRLLDYTFVNHWFAQRPILGRGPRTLVPELYGGIVLDNQWLYTLVTGGIVGVLALAALHITGITLAGIALRRSTREEDRHLCSALIASQVIALVVAVTFDSMYYTSYTSTLALLLGFCGAVWRFTHPARTIRTLAVRRRAD</sequence>
<dbReference type="GO" id="GO:0016020">
    <property type="term" value="C:membrane"/>
    <property type="evidence" value="ECO:0007669"/>
    <property type="project" value="UniProtKB-SubCell"/>
</dbReference>
<reference evidence="7" key="1">
    <citation type="submission" date="2021-01" db="EMBL/GenBank/DDBJ databases">
        <title>Whole genome shotgun sequence of Rhizocola hellebori NBRC 109834.</title>
        <authorList>
            <person name="Komaki H."/>
            <person name="Tamura T."/>
        </authorList>
    </citation>
    <scope>NUCLEOTIDE SEQUENCE</scope>
    <source>
        <strain evidence="7">NBRC 109834</strain>
    </source>
</reference>
<feature type="transmembrane region" description="Helical" evidence="5">
    <location>
        <begin position="244"/>
        <end position="275"/>
    </location>
</feature>
<evidence type="ECO:0000313" key="7">
    <source>
        <dbReference type="EMBL" id="GIH11013.1"/>
    </source>
</evidence>
<feature type="domain" description="O-antigen ligase-related" evidence="6">
    <location>
        <begin position="250"/>
        <end position="377"/>
    </location>
</feature>
<accession>A0A8J3QHJ1</accession>
<evidence type="ECO:0000256" key="1">
    <source>
        <dbReference type="ARBA" id="ARBA00004141"/>
    </source>
</evidence>
<dbReference type="EMBL" id="BONY01000115">
    <property type="protein sequence ID" value="GIH11013.1"/>
    <property type="molecule type" value="Genomic_DNA"/>
</dbReference>
<feature type="transmembrane region" description="Helical" evidence="5">
    <location>
        <begin position="362"/>
        <end position="391"/>
    </location>
</feature>
<keyword evidence="2 5" id="KW-0812">Transmembrane</keyword>
<feature type="transmembrane region" description="Helical" evidence="5">
    <location>
        <begin position="427"/>
        <end position="446"/>
    </location>
</feature>
<dbReference type="Pfam" id="PF04932">
    <property type="entry name" value="Wzy_C"/>
    <property type="match status" value="1"/>
</dbReference>
<feature type="transmembrane region" description="Helical" evidence="5">
    <location>
        <begin position="122"/>
        <end position="143"/>
    </location>
</feature>
<gene>
    <name evidence="7" type="ORF">Rhe02_90800</name>
</gene>
<dbReference type="PANTHER" id="PTHR37422:SF23">
    <property type="entry name" value="TEICHURONIC ACID BIOSYNTHESIS PROTEIN TUAE"/>
    <property type="match status" value="1"/>
</dbReference>
<feature type="transmembrane region" description="Helical" evidence="5">
    <location>
        <begin position="282"/>
        <end position="300"/>
    </location>
</feature>
<feature type="transmembrane region" description="Helical" evidence="5">
    <location>
        <begin position="33"/>
        <end position="52"/>
    </location>
</feature>
<evidence type="ECO:0000256" key="3">
    <source>
        <dbReference type="ARBA" id="ARBA00022989"/>
    </source>
</evidence>
<evidence type="ECO:0000313" key="8">
    <source>
        <dbReference type="Proteomes" id="UP000612899"/>
    </source>
</evidence>
<feature type="transmembrane region" description="Helical" evidence="5">
    <location>
        <begin position="150"/>
        <end position="170"/>
    </location>
</feature>
<dbReference type="PANTHER" id="PTHR37422">
    <property type="entry name" value="TEICHURONIC ACID BIOSYNTHESIS PROTEIN TUAE"/>
    <property type="match status" value="1"/>
</dbReference>
<dbReference type="InterPro" id="IPR007016">
    <property type="entry name" value="O-antigen_ligase-rel_domated"/>
</dbReference>
<evidence type="ECO:0000256" key="5">
    <source>
        <dbReference type="SAM" id="Phobius"/>
    </source>
</evidence>
<dbReference type="InterPro" id="IPR051533">
    <property type="entry name" value="WaaL-like"/>
</dbReference>
<evidence type="ECO:0000259" key="6">
    <source>
        <dbReference type="Pfam" id="PF04932"/>
    </source>
</evidence>
<organism evidence="7 8">
    <name type="scientific">Rhizocola hellebori</name>
    <dbReference type="NCBI Taxonomy" id="1392758"/>
    <lineage>
        <taxon>Bacteria</taxon>
        <taxon>Bacillati</taxon>
        <taxon>Actinomycetota</taxon>
        <taxon>Actinomycetes</taxon>
        <taxon>Micromonosporales</taxon>
        <taxon>Micromonosporaceae</taxon>
        <taxon>Rhizocola</taxon>
    </lineage>
</organism>
<dbReference type="Proteomes" id="UP000612899">
    <property type="component" value="Unassembled WGS sequence"/>
</dbReference>
<proteinExistence type="predicted"/>
<evidence type="ECO:0000256" key="4">
    <source>
        <dbReference type="ARBA" id="ARBA00023136"/>
    </source>
</evidence>
<evidence type="ECO:0000256" key="2">
    <source>
        <dbReference type="ARBA" id="ARBA00022692"/>
    </source>
</evidence>
<keyword evidence="4 5" id="KW-0472">Membrane</keyword>
<keyword evidence="3 5" id="KW-1133">Transmembrane helix</keyword>
<feature type="transmembrane region" description="Helical" evidence="5">
    <location>
        <begin position="90"/>
        <end position="110"/>
    </location>
</feature>
<comment type="caution">
    <text evidence="7">The sequence shown here is derived from an EMBL/GenBank/DDBJ whole genome shotgun (WGS) entry which is preliminary data.</text>
</comment>
<protein>
    <submittedName>
        <fullName evidence="7">O-antigen polymerase</fullName>
    </submittedName>
</protein>
<keyword evidence="8" id="KW-1185">Reference proteome</keyword>
<feature type="transmembrane region" description="Helical" evidence="5">
    <location>
        <begin position="58"/>
        <end position="78"/>
    </location>
</feature>
<comment type="subcellular location">
    <subcellularLocation>
        <location evidence="1">Membrane</location>
        <topology evidence="1">Multi-pass membrane protein</topology>
    </subcellularLocation>
</comment>
<name>A0A8J3QHJ1_9ACTN</name>